<reference evidence="3" key="2">
    <citation type="submission" date="2021-04" db="EMBL/GenBank/DDBJ databases">
        <authorList>
            <person name="Gilroy R."/>
        </authorList>
    </citation>
    <scope>NUCLEOTIDE SEQUENCE</scope>
    <source>
        <strain evidence="3">ChiHejej3B27-3195</strain>
    </source>
</reference>
<proteinExistence type="predicted"/>
<dbReference type="AlphaFoldDB" id="A0A9D2A8K5"/>
<dbReference type="PROSITE" id="PS51257">
    <property type="entry name" value="PROKAR_LIPOPROTEIN"/>
    <property type="match status" value="1"/>
</dbReference>
<dbReference type="EMBL" id="DXGD01000295">
    <property type="protein sequence ID" value="HIX00057.1"/>
    <property type="molecule type" value="Genomic_DNA"/>
</dbReference>
<evidence type="ECO:0000256" key="2">
    <source>
        <dbReference type="SAM" id="SignalP"/>
    </source>
</evidence>
<gene>
    <name evidence="3" type="ORF">H9871_07915</name>
</gene>
<evidence type="ECO:0008006" key="5">
    <source>
        <dbReference type="Google" id="ProtNLM"/>
    </source>
</evidence>
<feature type="chain" id="PRO_5039237968" description="PepSY domain-containing protein" evidence="2">
    <location>
        <begin position="23"/>
        <end position="223"/>
    </location>
</feature>
<name>A0A9D2A8K5_9MICC</name>
<evidence type="ECO:0000256" key="1">
    <source>
        <dbReference type="SAM" id="MobiDB-lite"/>
    </source>
</evidence>
<reference evidence="3" key="1">
    <citation type="journal article" date="2021" name="PeerJ">
        <title>Extensive microbial diversity within the chicken gut microbiome revealed by metagenomics and culture.</title>
        <authorList>
            <person name="Gilroy R."/>
            <person name="Ravi A."/>
            <person name="Getino M."/>
            <person name="Pursley I."/>
            <person name="Horton D.L."/>
            <person name="Alikhan N.F."/>
            <person name="Baker D."/>
            <person name="Gharbi K."/>
            <person name="Hall N."/>
            <person name="Watson M."/>
            <person name="Adriaenssens E.M."/>
            <person name="Foster-Nyarko E."/>
            <person name="Jarju S."/>
            <person name="Secka A."/>
            <person name="Antonio M."/>
            <person name="Oren A."/>
            <person name="Chaudhuri R.R."/>
            <person name="La Ragione R."/>
            <person name="Hildebrand F."/>
            <person name="Pallen M.J."/>
        </authorList>
    </citation>
    <scope>NUCLEOTIDE SEQUENCE</scope>
    <source>
        <strain evidence="3">ChiHejej3B27-3195</strain>
    </source>
</reference>
<sequence>MSTSAAKVSFAASAFVLSGFLAGCNSPDVSEAMPEGAEEEDTIQPSSEPSHPNPHDAEDVDVSRDVAMRAVATAADAEGGTAIGFLKEKEDSDDTGMYVQLLGDNGGLREVHTAPEGTSTLDTNDEGEADDELTGLADRAEVPLLRAMEIAQGESPGPVQSAQLESRETDDGDGLVVWVIVTQGPADENTVVIDAESSAVVPEGDNPLEDNNIGGDPDTAPEE</sequence>
<keyword evidence="2" id="KW-0732">Signal</keyword>
<feature type="region of interest" description="Disordered" evidence="1">
    <location>
        <begin position="26"/>
        <end position="63"/>
    </location>
</feature>
<dbReference type="Proteomes" id="UP000824151">
    <property type="component" value="Unassembled WGS sequence"/>
</dbReference>
<feature type="region of interest" description="Disordered" evidence="1">
    <location>
        <begin position="197"/>
        <end position="223"/>
    </location>
</feature>
<protein>
    <recommendedName>
        <fullName evidence="5">PepSY domain-containing protein</fullName>
    </recommendedName>
</protein>
<accession>A0A9D2A8K5</accession>
<feature type="signal peptide" evidence="2">
    <location>
        <begin position="1"/>
        <end position="22"/>
    </location>
</feature>
<comment type="caution">
    <text evidence="3">The sequence shown here is derived from an EMBL/GenBank/DDBJ whole genome shotgun (WGS) entry which is preliminary data.</text>
</comment>
<feature type="compositionally biased region" description="Basic and acidic residues" evidence="1">
    <location>
        <begin position="53"/>
        <end position="63"/>
    </location>
</feature>
<evidence type="ECO:0000313" key="3">
    <source>
        <dbReference type="EMBL" id="HIX00057.1"/>
    </source>
</evidence>
<evidence type="ECO:0000313" key="4">
    <source>
        <dbReference type="Proteomes" id="UP000824151"/>
    </source>
</evidence>
<organism evidence="3 4">
    <name type="scientific">Candidatus Nesterenkonia stercoripullorum</name>
    <dbReference type="NCBI Taxonomy" id="2838701"/>
    <lineage>
        <taxon>Bacteria</taxon>
        <taxon>Bacillati</taxon>
        <taxon>Actinomycetota</taxon>
        <taxon>Actinomycetes</taxon>
        <taxon>Micrococcales</taxon>
        <taxon>Micrococcaceae</taxon>
        <taxon>Nesterenkonia</taxon>
    </lineage>
</organism>